<organism evidence="2 3">
    <name type="scientific">Bipolaris victoriae (strain FI3)</name>
    <name type="common">Victoria blight of oats agent</name>
    <name type="synonym">Cochliobolus victoriae</name>
    <dbReference type="NCBI Taxonomy" id="930091"/>
    <lineage>
        <taxon>Eukaryota</taxon>
        <taxon>Fungi</taxon>
        <taxon>Dikarya</taxon>
        <taxon>Ascomycota</taxon>
        <taxon>Pezizomycotina</taxon>
        <taxon>Dothideomycetes</taxon>
        <taxon>Pleosporomycetidae</taxon>
        <taxon>Pleosporales</taxon>
        <taxon>Pleosporineae</taxon>
        <taxon>Pleosporaceae</taxon>
        <taxon>Bipolaris</taxon>
    </lineage>
</organism>
<feature type="transmembrane region" description="Helical" evidence="1">
    <location>
        <begin position="6"/>
        <end position="28"/>
    </location>
</feature>
<keyword evidence="3" id="KW-1185">Reference proteome</keyword>
<keyword evidence="1" id="KW-1133">Transmembrane helix</keyword>
<feature type="transmembrane region" description="Helical" evidence="1">
    <location>
        <begin position="205"/>
        <end position="221"/>
    </location>
</feature>
<dbReference type="RefSeq" id="XP_014551508.1">
    <property type="nucleotide sequence ID" value="XM_014696022.1"/>
</dbReference>
<gene>
    <name evidence="2" type="ORF">COCVIDRAFT_42217</name>
</gene>
<evidence type="ECO:0000256" key="1">
    <source>
        <dbReference type="SAM" id="Phobius"/>
    </source>
</evidence>
<feature type="transmembrane region" description="Helical" evidence="1">
    <location>
        <begin position="96"/>
        <end position="117"/>
    </location>
</feature>
<keyword evidence="1" id="KW-0812">Transmembrane</keyword>
<dbReference type="OrthoDB" id="3694131at2759"/>
<evidence type="ECO:0000313" key="3">
    <source>
        <dbReference type="Proteomes" id="UP000054337"/>
    </source>
</evidence>
<proteinExistence type="predicted"/>
<feature type="transmembrane region" description="Helical" evidence="1">
    <location>
        <begin position="166"/>
        <end position="193"/>
    </location>
</feature>
<keyword evidence="1" id="KW-0472">Membrane</keyword>
<reference evidence="2 3" key="1">
    <citation type="journal article" date="2013" name="PLoS Genet.">
        <title>Comparative genome structure, secondary metabolite, and effector coding capacity across Cochliobolus pathogens.</title>
        <authorList>
            <person name="Condon B.J."/>
            <person name="Leng Y."/>
            <person name="Wu D."/>
            <person name="Bushley K.E."/>
            <person name="Ohm R.A."/>
            <person name="Otillar R."/>
            <person name="Martin J."/>
            <person name="Schackwitz W."/>
            <person name="Grimwood J."/>
            <person name="MohdZainudin N."/>
            <person name="Xue C."/>
            <person name="Wang R."/>
            <person name="Manning V.A."/>
            <person name="Dhillon B."/>
            <person name="Tu Z.J."/>
            <person name="Steffenson B.J."/>
            <person name="Salamov A."/>
            <person name="Sun H."/>
            <person name="Lowry S."/>
            <person name="LaButti K."/>
            <person name="Han J."/>
            <person name="Copeland A."/>
            <person name="Lindquist E."/>
            <person name="Barry K."/>
            <person name="Schmutz J."/>
            <person name="Baker S.E."/>
            <person name="Ciuffetti L.M."/>
            <person name="Grigoriev I.V."/>
            <person name="Zhong S."/>
            <person name="Turgeon B.G."/>
        </authorList>
    </citation>
    <scope>NUCLEOTIDE SEQUENCE [LARGE SCALE GENOMIC DNA]</scope>
    <source>
        <strain evidence="2 3">FI3</strain>
    </source>
</reference>
<sequence length="230" mass="25663">MASFVSFSLAICFIIGPILSSTLTYLDIRNLFRAETQVSEYDYRWERIIGIFIGTSSVGLAITGLIAIATEPYPIEIYTWLDALARMLQIFIFRPWNIWAVHLVAILAILDIASAVTGKAASPAYESALLTRFGTVSLFSLGLSYEQLEIHKNSGSDHRDEEYMRLLHTFVFTNAAAASSQLCGAIITFSFAITKKSTSTELRQGILMLLCYLPFYVNRIWPLSKPVPEG</sequence>
<evidence type="ECO:0000313" key="2">
    <source>
        <dbReference type="EMBL" id="EUN21929.1"/>
    </source>
</evidence>
<dbReference type="HOGENOM" id="CLU_1038236_0_0_1"/>
<dbReference type="Proteomes" id="UP000054337">
    <property type="component" value="Unassembled WGS sequence"/>
</dbReference>
<feature type="transmembrane region" description="Helical" evidence="1">
    <location>
        <begin position="48"/>
        <end position="69"/>
    </location>
</feature>
<dbReference type="GeneID" id="26257274"/>
<protein>
    <submittedName>
        <fullName evidence="2">Uncharacterized protein</fullName>
    </submittedName>
</protein>
<dbReference type="AlphaFoldDB" id="W7E448"/>
<dbReference type="EMBL" id="KI968828">
    <property type="protein sequence ID" value="EUN21929.1"/>
    <property type="molecule type" value="Genomic_DNA"/>
</dbReference>
<name>W7E448_BIPV3</name>
<accession>W7E448</accession>